<dbReference type="Pfam" id="PF03466">
    <property type="entry name" value="LysR_substrate"/>
    <property type="match status" value="1"/>
</dbReference>
<dbReference type="Proteomes" id="UP000187404">
    <property type="component" value="Unassembled WGS sequence"/>
</dbReference>
<dbReference type="Gene3D" id="1.10.10.10">
    <property type="entry name" value="Winged helix-like DNA-binding domain superfamily/Winged helix DNA-binding domain"/>
    <property type="match status" value="1"/>
</dbReference>
<dbReference type="CDD" id="cd05466">
    <property type="entry name" value="PBP2_LTTR_substrate"/>
    <property type="match status" value="1"/>
</dbReference>
<reference evidence="6 7" key="1">
    <citation type="journal article" date="2016" name="Appl. Environ. Microbiol.">
        <title>Function and Phylogeny of Bacterial Butyryl Coenzyme A:Acetate Transferases and Their Diversity in the Proximal Colon of Swine.</title>
        <authorList>
            <person name="Trachsel J."/>
            <person name="Bayles D.O."/>
            <person name="Looft T."/>
            <person name="Levine U.Y."/>
            <person name="Allen H.K."/>
        </authorList>
    </citation>
    <scope>NUCLEOTIDE SEQUENCE [LARGE SCALE GENOMIC DNA]</scope>
    <source>
        <strain evidence="6 7">68-3-10</strain>
    </source>
</reference>
<sequence>MESARCRAFVASAECGSFTAAAGKLGYTPSGVSQLVTALEKELGFPLLDRSRRGVTLTGEGERFLPEIRGFLGKEDRIYELAAEVRGLTVGSVAIASYPSVATYWLPAVIREFQTDYPEIELRLMEGIRQEMLEWIDQGIADMGFLTYTEPMDYEWIPLAEDRMVAVLPAEHPLAECEAYPLSRCEEEDFIMPALGHDVDVEALLTENRIRPHIKFTTLENPATLAMIQNGLGMSIMNELCTTGWNRNLVKLPLEPEKNLTFGIAVPSVRHASPASRRFLEYAVRMLTRPERGE</sequence>
<keyword evidence="4" id="KW-0804">Transcription</keyword>
<dbReference type="PANTHER" id="PTHR30419">
    <property type="entry name" value="HTH-TYPE TRANSCRIPTIONAL REGULATOR YBHD"/>
    <property type="match status" value="1"/>
</dbReference>
<keyword evidence="2" id="KW-0805">Transcription regulation</keyword>
<dbReference type="InterPro" id="IPR000847">
    <property type="entry name" value="LysR_HTH_N"/>
</dbReference>
<dbReference type="InterPro" id="IPR036390">
    <property type="entry name" value="WH_DNA-bd_sf"/>
</dbReference>
<dbReference type="GO" id="GO:0005829">
    <property type="term" value="C:cytosol"/>
    <property type="evidence" value="ECO:0007669"/>
    <property type="project" value="TreeGrafter"/>
</dbReference>
<dbReference type="Gene3D" id="3.40.190.290">
    <property type="match status" value="1"/>
</dbReference>
<dbReference type="AlphaFoldDB" id="A0A1Q9JJG3"/>
<keyword evidence="7" id="KW-1185">Reference proteome</keyword>
<dbReference type="InterPro" id="IPR005119">
    <property type="entry name" value="LysR_subst-bd"/>
</dbReference>
<dbReference type="InterPro" id="IPR050950">
    <property type="entry name" value="HTH-type_LysR_regulators"/>
</dbReference>
<evidence type="ECO:0000313" key="7">
    <source>
        <dbReference type="Proteomes" id="UP000187404"/>
    </source>
</evidence>
<dbReference type="EMBL" id="MJIE01000001">
    <property type="protein sequence ID" value="OLR56336.1"/>
    <property type="molecule type" value="Genomic_DNA"/>
</dbReference>
<dbReference type="PANTHER" id="PTHR30419:SF24">
    <property type="entry name" value="HTH-TYPE TRANSCRIPTIONAL REGULATOR CZCR"/>
    <property type="match status" value="1"/>
</dbReference>
<name>A0A1Q9JJG3_9FIRM</name>
<gene>
    <name evidence="6" type="ORF">BHK98_09810</name>
</gene>
<evidence type="ECO:0000259" key="5">
    <source>
        <dbReference type="PROSITE" id="PS50931"/>
    </source>
</evidence>
<evidence type="ECO:0000256" key="3">
    <source>
        <dbReference type="ARBA" id="ARBA00023125"/>
    </source>
</evidence>
<dbReference type="OrthoDB" id="63123at2"/>
<dbReference type="FunFam" id="1.10.10.10:FF:000001">
    <property type="entry name" value="LysR family transcriptional regulator"/>
    <property type="match status" value="1"/>
</dbReference>
<evidence type="ECO:0000256" key="1">
    <source>
        <dbReference type="ARBA" id="ARBA00009437"/>
    </source>
</evidence>
<dbReference type="RefSeq" id="WP_075713862.1">
    <property type="nucleotide sequence ID" value="NZ_MJIE01000001.1"/>
</dbReference>
<dbReference type="GO" id="GO:0003677">
    <property type="term" value="F:DNA binding"/>
    <property type="evidence" value="ECO:0007669"/>
    <property type="project" value="UniProtKB-KW"/>
</dbReference>
<keyword evidence="3" id="KW-0238">DNA-binding</keyword>
<dbReference type="InterPro" id="IPR036388">
    <property type="entry name" value="WH-like_DNA-bd_sf"/>
</dbReference>
<organism evidence="6 7">
    <name type="scientific">Hornefia porci</name>
    <dbReference type="NCBI Taxonomy" id="2652292"/>
    <lineage>
        <taxon>Bacteria</taxon>
        <taxon>Bacillati</taxon>
        <taxon>Bacillota</taxon>
        <taxon>Clostridia</taxon>
        <taxon>Peptostreptococcales</taxon>
        <taxon>Anaerovoracaceae</taxon>
        <taxon>Hornefia</taxon>
    </lineage>
</organism>
<accession>A0A1Q9JJG3</accession>
<comment type="similarity">
    <text evidence="1">Belongs to the LysR transcriptional regulatory family.</text>
</comment>
<evidence type="ECO:0000256" key="2">
    <source>
        <dbReference type="ARBA" id="ARBA00023015"/>
    </source>
</evidence>
<dbReference type="PROSITE" id="PS50931">
    <property type="entry name" value="HTH_LYSR"/>
    <property type="match status" value="1"/>
</dbReference>
<dbReference type="GO" id="GO:0003700">
    <property type="term" value="F:DNA-binding transcription factor activity"/>
    <property type="evidence" value="ECO:0007669"/>
    <property type="project" value="InterPro"/>
</dbReference>
<evidence type="ECO:0000256" key="4">
    <source>
        <dbReference type="ARBA" id="ARBA00023163"/>
    </source>
</evidence>
<comment type="caution">
    <text evidence="6">The sequence shown here is derived from an EMBL/GenBank/DDBJ whole genome shotgun (WGS) entry which is preliminary data.</text>
</comment>
<dbReference type="SUPFAM" id="SSF46785">
    <property type="entry name" value="Winged helix' DNA-binding domain"/>
    <property type="match status" value="1"/>
</dbReference>
<dbReference type="SUPFAM" id="SSF53850">
    <property type="entry name" value="Periplasmic binding protein-like II"/>
    <property type="match status" value="1"/>
</dbReference>
<dbReference type="Pfam" id="PF00126">
    <property type="entry name" value="HTH_1"/>
    <property type="match status" value="1"/>
</dbReference>
<proteinExistence type="inferred from homology"/>
<evidence type="ECO:0000313" key="6">
    <source>
        <dbReference type="EMBL" id="OLR56336.1"/>
    </source>
</evidence>
<protein>
    <submittedName>
        <fullName evidence="6">Transcriptional regulator</fullName>
    </submittedName>
</protein>
<feature type="domain" description="HTH lysR-type" evidence="5">
    <location>
        <begin position="1"/>
        <end position="58"/>
    </location>
</feature>